<dbReference type="PROSITE" id="PS00954">
    <property type="entry name" value="IGP_DEHYDRATASE_1"/>
    <property type="match status" value="1"/>
</dbReference>
<keyword evidence="5" id="KW-0028">Amino-acid biosynthesis</keyword>
<evidence type="ECO:0000256" key="9">
    <source>
        <dbReference type="SAM" id="MobiDB-lite"/>
    </source>
</evidence>
<evidence type="ECO:0000256" key="4">
    <source>
        <dbReference type="ARBA" id="ARBA00012075"/>
    </source>
</evidence>
<dbReference type="InterPro" id="IPR038494">
    <property type="entry name" value="IGPD_sf"/>
</dbReference>
<dbReference type="PANTHER" id="PTHR23133">
    <property type="entry name" value="IMIDAZOLEGLYCEROL-PHOSPHATE DEHYDRATASE HIS7"/>
    <property type="match status" value="1"/>
</dbReference>
<reference evidence="10" key="1">
    <citation type="submission" date="2023-10" db="EMBL/GenBank/DDBJ databases">
        <authorList>
            <person name="Chen Y."/>
            <person name="Shah S."/>
            <person name="Dougan E. K."/>
            <person name="Thang M."/>
            <person name="Chan C."/>
        </authorList>
    </citation>
    <scope>NUCLEOTIDE SEQUENCE [LARGE SCALE GENOMIC DNA]</scope>
</reference>
<comment type="similarity">
    <text evidence="3 8">Belongs to the imidazoleglycerol-phosphate dehydratase family.</text>
</comment>
<protein>
    <recommendedName>
        <fullName evidence="4 8">Imidazoleglycerol-phosphate dehydratase</fullName>
        <ecNumber evidence="4 8">4.2.1.19</ecNumber>
    </recommendedName>
</protein>
<comment type="pathway">
    <text evidence="2 8">Amino-acid biosynthesis; L-histidine biosynthesis; L-histidine from 5-phospho-alpha-D-ribose 1-diphosphate: step 6/9.</text>
</comment>
<evidence type="ECO:0000256" key="1">
    <source>
        <dbReference type="ARBA" id="ARBA00001723"/>
    </source>
</evidence>
<dbReference type="SUPFAM" id="SSF54211">
    <property type="entry name" value="Ribosomal protein S5 domain 2-like"/>
    <property type="match status" value="2"/>
</dbReference>
<evidence type="ECO:0000313" key="10">
    <source>
        <dbReference type="EMBL" id="CAK0860909.1"/>
    </source>
</evidence>
<accession>A0ABN9UMB1</accession>
<evidence type="ECO:0000256" key="6">
    <source>
        <dbReference type="ARBA" id="ARBA00023102"/>
    </source>
</evidence>
<gene>
    <name evidence="10" type="ORF">PCOR1329_LOCUS49736</name>
</gene>
<dbReference type="PROSITE" id="PS00955">
    <property type="entry name" value="IGP_DEHYDRATASE_2"/>
    <property type="match status" value="1"/>
</dbReference>
<feature type="region of interest" description="Disordered" evidence="9">
    <location>
        <begin position="405"/>
        <end position="433"/>
    </location>
</feature>
<keyword evidence="11" id="KW-1185">Reference proteome</keyword>
<sequence length="520" mass="55222">MTFFAASSGEIFAEARVTAIEDHDFSLGKLSSSVGTGICFLDHMIDQFTSHAMVGVTLRCGTKGGDAKNSCAFAPLQDYATGMKDRPHDRDIFIACGSALGLALRALVEKVVSTVGSEAPCRGGRVVFCAPLDESFSEAAIDVLPVEDRKGSCAVSLEPYGTFAGGGAGRRWVGRYRTDLTPAFWTALAAAMQSDVSLRKIRGGNAHHQLESAFKSFARALRAALDRMVDGGSHGCAEPSADPRAPAGPCAEPRVADRQRATKETSIEIRVNLDSPWRFEDPPQGFMAAWTGKWTTASTLRATLQHTSRIKTGIRVLDDILVEFAKAAGVEIVIHCEGDRHIDDHHTAEDVAITLGQCFHEALGDKAGCVRMGCAEGESNGARVRAVLDLSNRPHFESNLPLDEEYVGHGDGAPHPAEPPAKKARLDGEAAEEGGTPAPCDALCGALLSCEMLFHVLNSFTLEMRSSCHLELLKDDGAPGHTLDLALAAARAYGSALSRAARVDPRRGGAVASSKGTLSK</sequence>
<name>A0ABN9UMB1_9DINO</name>
<keyword evidence="6 8" id="KW-0368">Histidine biosynthesis</keyword>
<evidence type="ECO:0000256" key="3">
    <source>
        <dbReference type="ARBA" id="ARBA00007481"/>
    </source>
</evidence>
<evidence type="ECO:0000313" key="11">
    <source>
        <dbReference type="Proteomes" id="UP001189429"/>
    </source>
</evidence>
<dbReference type="PANTHER" id="PTHR23133:SF2">
    <property type="entry name" value="IMIDAZOLEGLYCEROL-PHOSPHATE DEHYDRATASE"/>
    <property type="match status" value="1"/>
</dbReference>
<dbReference type="EC" id="4.2.1.19" evidence="4 8"/>
<dbReference type="InterPro" id="IPR020568">
    <property type="entry name" value="Ribosomal_Su5_D2-typ_SF"/>
</dbReference>
<dbReference type="Proteomes" id="UP001189429">
    <property type="component" value="Unassembled WGS sequence"/>
</dbReference>
<dbReference type="EMBL" id="CAUYUJ010016021">
    <property type="protein sequence ID" value="CAK0860909.1"/>
    <property type="molecule type" value="Genomic_DNA"/>
</dbReference>
<dbReference type="InterPro" id="IPR000807">
    <property type="entry name" value="ImidazoleglycerolP_deHydtase"/>
</dbReference>
<evidence type="ECO:0000256" key="7">
    <source>
        <dbReference type="ARBA" id="ARBA00023239"/>
    </source>
</evidence>
<organism evidence="10 11">
    <name type="scientific">Prorocentrum cordatum</name>
    <dbReference type="NCBI Taxonomy" id="2364126"/>
    <lineage>
        <taxon>Eukaryota</taxon>
        <taxon>Sar</taxon>
        <taxon>Alveolata</taxon>
        <taxon>Dinophyceae</taxon>
        <taxon>Prorocentrales</taxon>
        <taxon>Prorocentraceae</taxon>
        <taxon>Prorocentrum</taxon>
    </lineage>
</organism>
<dbReference type="InterPro" id="IPR020565">
    <property type="entry name" value="ImidazoleglycerP_deHydtase_CS"/>
</dbReference>
<proteinExistence type="inferred from homology"/>
<keyword evidence="7 8" id="KW-0456">Lyase</keyword>
<evidence type="ECO:0000256" key="5">
    <source>
        <dbReference type="ARBA" id="ARBA00022605"/>
    </source>
</evidence>
<feature type="region of interest" description="Disordered" evidence="9">
    <location>
        <begin position="232"/>
        <end position="262"/>
    </location>
</feature>
<dbReference type="Gene3D" id="3.30.230.40">
    <property type="entry name" value="Imidazole glycerol phosphate dehydratase, domain 1"/>
    <property type="match status" value="4"/>
</dbReference>
<comment type="caution">
    <text evidence="10">The sequence shown here is derived from an EMBL/GenBank/DDBJ whole genome shotgun (WGS) entry which is preliminary data.</text>
</comment>
<comment type="catalytic activity">
    <reaction evidence="1 8">
        <text>D-erythro-1-(imidazol-4-yl)glycerol 3-phosphate = 3-(imidazol-4-yl)-2-oxopropyl phosphate + H2O</text>
        <dbReference type="Rhea" id="RHEA:11040"/>
        <dbReference type="ChEBI" id="CHEBI:15377"/>
        <dbReference type="ChEBI" id="CHEBI:57766"/>
        <dbReference type="ChEBI" id="CHEBI:58278"/>
        <dbReference type="EC" id="4.2.1.19"/>
    </reaction>
</comment>
<evidence type="ECO:0000256" key="2">
    <source>
        <dbReference type="ARBA" id="ARBA00005047"/>
    </source>
</evidence>
<dbReference type="Pfam" id="PF00475">
    <property type="entry name" value="IGPD"/>
    <property type="match status" value="2"/>
</dbReference>
<evidence type="ECO:0000256" key="8">
    <source>
        <dbReference type="RuleBase" id="RU000598"/>
    </source>
</evidence>